<gene>
    <name evidence="2" type="ORF">DFR74_10740</name>
</gene>
<dbReference type="Pfam" id="PF19319">
    <property type="entry name" value="DUF5919"/>
    <property type="match status" value="1"/>
</dbReference>
<dbReference type="EMBL" id="QNRE01000007">
    <property type="protein sequence ID" value="RBO89363.1"/>
    <property type="molecule type" value="Genomic_DNA"/>
</dbReference>
<dbReference type="AlphaFoldDB" id="A0A366DH22"/>
<evidence type="ECO:0000313" key="2">
    <source>
        <dbReference type="EMBL" id="RBO89363.1"/>
    </source>
</evidence>
<keyword evidence="3" id="KW-1185">Reference proteome</keyword>
<dbReference type="InterPro" id="IPR045697">
    <property type="entry name" value="DUF5919"/>
</dbReference>
<proteinExistence type="predicted"/>
<comment type="caution">
    <text evidence="2">The sequence shown here is derived from an EMBL/GenBank/DDBJ whole genome shotgun (WGS) entry which is preliminary data.</text>
</comment>
<sequence length="151" mass="17084">MNILCQQCSDSEVLRMMRGGTRIRCLFLDPEGSNISEREREEGHTPGALSSLTRLNIHMMQRVQSHGTSAMDGKIEIRVYDAPVRFNICIVNAEVCIMQPYLPFSRGLESPTFMSRKKGIDGTFNTFSEVFEEMWRKGTELAIECNQGVTA</sequence>
<reference evidence="2 3" key="1">
    <citation type="submission" date="2018-06" db="EMBL/GenBank/DDBJ databases">
        <title>Genomic Encyclopedia of Type Strains, Phase IV (KMG-IV): sequencing the most valuable type-strain genomes for metagenomic binning, comparative biology and taxonomic classification.</title>
        <authorList>
            <person name="Goeker M."/>
        </authorList>
    </citation>
    <scope>NUCLEOTIDE SEQUENCE [LARGE SCALE GENOMIC DNA]</scope>
    <source>
        <strain evidence="2 3">DSM 44599</strain>
    </source>
</reference>
<accession>A0A366DH22</accession>
<dbReference type="STRING" id="1210090.GCA_001613185_06615"/>
<protein>
    <recommendedName>
        <fullName evidence="1">DUF5919 domain-containing protein</fullName>
    </recommendedName>
</protein>
<evidence type="ECO:0000313" key="3">
    <source>
        <dbReference type="Proteomes" id="UP000252586"/>
    </source>
</evidence>
<name>A0A366DH22_9NOCA</name>
<dbReference type="Proteomes" id="UP000252586">
    <property type="component" value="Unassembled WGS sequence"/>
</dbReference>
<feature type="domain" description="DUF5919" evidence="1">
    <location>
        <begin position="1"/>
        <end position="138"/>
    </location>
</feature>
<organism evidence="2 3">
    <name type="scientific">Nocardia puris</name>
    <dbReference type="NCBI Taxonomy" id="208602"/>
    <lineage>
        <taxon>Bacteria</taxon>
        <taxon>Bacillati</taxon>
        <taxon>Actinomycetota</taxon>
        <taxon>Actinomycetes</taxon>
        <taxon>Mycobacteriales</taxon>
        <taxon>Nocardiaceae</taxon>
        <taxon>Nocardia</taxon>
    </lineage>
</organism>
<evidence type="ECO:0000259" key="1">
    <source>
        <dbReference type="Pfam" id="PF19319"/>
    </source>
</evidence>